<feature type="transmembrane region" description="Helical" evidence="1">
    <location>
        <begin position="45"/>
        <end position="65"/>
    </location>
</feature>
<keyword evidence="1" id="KW-0812">Transmembrane</keyword>
<organism evidence="2 3">
    <name type="scientific">Parvularcula bermudensis (strain ATCC BAA-594 / HTCC2503 / KCTC 12087)</name>
    <dbReference type="NCBI Taxonomy" id="314260"/>
    <lineage>
        <taxon>Bacteria</taxon>
        <taxon>Pseudomonadati</taxon>
        <taxon>Pseudomonadota</taxon>
        <taxon>Alphaproteobacteria</taxon>
        <taxon>Parvularculales</taxon>
        <taxon>Parvularculaceae</taxon>
        <taxon>Parvularcula</taxon>
    </lineage>
</organism>
<evidence type="ECO:0000256" key="1">
    <source>
        <dbReference type="SAM" id="Phobius"/>
    </source>
</evidence>
<keyword evidence="1" id="KW-0472">Membrane</keyword>
<evidence type="ECO:0000313" key="2">
    <source>
        <dbReference type="EMBL" id="ADM08640.1"/>
    </source>
</evidence>
<dbReference type="HOGENOM" id="CLU_045137_3_2_5"/>
<accession>E0TCQ1</accession>
<protein>
    <recommendedName>
        <fullName evidence="4">DUF3429 domain-containing protein</fullName>
    </recommendedName>
</protein>
<dbReference type="EMBL" id="CP002156">
    <property type="protein sequence ID" value="ADM08640.1"/>
    <property type="molecule type" value="Genomic_DNA"/>
</dbReference>
<dbReference type="AlphaFoldDB" id="E0TCQ1"/>
<feature type="transmembrane region" description="Helical" evidence="1">
    <location>
        <begin position="77"/>
        <end position="96"/>
    </location>
</feature>
<evidence type="ECO:0008006" key="4">
    <source>
        <dbReference type="Google" id="ProtNLM"/>
    </source>
</evidence>
<feature type="transmembrane region" description="Helical" evidence="1">
    <location>
        <begin position="12"/>
        <end position="39"/>
    </location>
</feature>
<keyword evidence="1" id="KW-1133">Transmembrane helix</keyword>
<dbReference type="OrthoDB" id="5297436at2"/>
<feature type="transmembrane region" description="Helical" evidence="1">
    <location>
        <begin position="137"/>
        <end position="154"/>
    </location>
</feature>
<feature type="transmembrane region" description="Helical" evidence="1">
    <location>
        <begin position="108"/>
        <end position="125"/>
    </location>
</feature>
<name>E0TCQ1_PARBH</name>
<dbReference type="KEGG" id="pbr:PB2503_02817"/>
<proteinExistence type="predicted"/>
<dbReference type="Pfam" id="PF11911">
    <property type="entry name" value="DUF3429"/>
    <property type="match status" value="1"/>
</dbReference>
<evidence type="ECO:0000313" key="3">
    <source>
        <dbReference type="Proteomes" id="UP000001302"/>
    </source>
</evidence>
<reference evidence="3" key="1">
    <citation type="submission" date="2010-08" db="EMBL/GenBank/DDBJ databases">
        <title>Genome sequence of Parvularcula bermudensis HTCC2503.</title>
        <authorList>
            <person name="Kang D.-M."/>
            <person name="Oh H.-M."/>
            <person name="Cho J.-C."/>
        </authorList>
    </citation>
    <scope>NUCLEOTIDE SEQUENCE [LARGE SCALE GENOMIC DNA]</scope>
    <source>
        <strain evidence="3">ATCC BAA-594 / HTCC2503 / KCTC 12087</strain>
    </source>
</reference>
<dbReference type="RefSeq" id="WP_013299614.1">
    <property type="nucleotide sequence ID" value="NC_014414.1"/>
</dbReference>
<keyword evidence="3" id="KW-1185">Reference proteome</keyword>
<gene>
    <name evidence="2" type="ordered locus">PB2503_02817</name>
</gene>
<sequence length="155" mass="16697">MDDDDLTAAKTVRFATFLGALGVISFAVGALAAWVPLFGEASGALLSWILVYGAVILSFMAGTIWGVAIKESRAGRLVWAVIPALVGWAATLPPYLLPGDGGSDVWRLATLIVAFGALLISELIDRDWDSWYLTLRVRLSLAVMTFLLITMLRLV</sequence>
<dbReference type="Proteomes" id="UP000001302">
    <property type="component" value="Chromosome"/>
</dbReference>
<reference evidence="2 3" key="2">
    <citation type="journal article" date="2011" name="J. Bacteriol.">
        <title>Complete genome sequence of strain HTCC2503T of Parvularcula bermudensis, the type species of the order "Parvularculales" in the class Alphaproteobacteria.</title>
        <authorList>
            <person name="Oh H.M."/>
            <person name="Kang I."/>
            <person name="Vergin K.L."/>
            <person name="Kang D."/>
            <person name="Rhee K.H."/>
            <person name="Giovannoni S.J."/>
            <person name="Cho J.C."/>
        </authorList>
    </citation>
    <scope>NUCLEOTIDE SEQUENCE [LARGE SCALE GENOMIC DNA]</scope>
    <source>
        <strain evidence="3">ATCC BAA-594 / HTCC2503 / KCTC 12087</strain>
    </source>
</reference>
<dbReference type="InterPro" id="IPR021836">
    <property type="entry name" value="DUF3429"/>
</dbReference>